<gene>
    <name evidence="3" type="ORF">GCM10023318_20680</name>
</gene>
<dbReference type="InterPro" id="IPR004378">
    <property type="entry name" value="F420H2_quin_Rdtase"/>
</dbReference>
<dbReference type="PANTHER" id="PTHR39428">
    <property type="entry name" value="F420H(2)-DEPENDENT QUINONE REDUCTASE RV1261C"/>
    <property type="match status" value="1"/>
</dbReference>
<dbReference type="NCBIfam" id="TIGR00026">
    <property type="entry name" value="hi_GC_TIGR00026"/>
    <property type="match status" value="1"/>
</dbReference>
<name>A0ABP9K389_9NOCA</name>
<comment type="catalytic activity">
    <reaction evidence="2">
        <text>oxidized coenzyme F420-(gamma-L-Glu)(n) + a quinol + H(+) = reduced coenzyme F420-(gamma-L-Glu)(n) + a quinone</text>
        <dbReference type="Rhea" id="RHEA:39663"/>
        <dbReference type="Rhea" id="RHEA-COMP:12939"/>
        <dbReference type="Rhea" id="RHEA-COMP:14378"/>
        <dbReference type="ChEBI" id="CHEBI:15378"/>
        <dbReference type="ChEBI" id="CHEBI:24646"/>
        <dbReference type="ChEBI" id="CHEBI:132124"/>
        <dbReference type="ChEBI" id="CHEBI:133980"/>
        <dbReference type="ChEBI" id="CHEBI:139511"/>
    </reaction>
</comment>
<evidence type="ECO:0000313" key="4">
    <source>
        <dbReference type="Proteomes" id="UP001500603"/>
    </source>
</evidence>
<keyword evidence="4" id="KW-1185">Reference proteome</keyword>
<evidence type="ECO:0000256" key="1">
    <source>
        <dbReference type="ARBA" id="ARBA00008710"/>
    </source>
</evidence>
<sequence>MSSRISTQTFDSQIIDEFRANAGKVGGVFAGAPMVLITTTGAKTGNQITIPLVYLRDGERVVLIASNHGSDHNPGWYHNLRADPHLTVELGIEKFPAVASIATGAERDRLYGAMAVARPDFARYQEETEREIPVVTVYRENA</sequence>
<dbReference type="Proteomes" id="UP001500603">
    <property type="component" value="Unassembled WGS sequence"/>
</dbReference>
<proteinExistence type="inferred from homology"/>
<evidence type="ECO:0000313" key="3">
    <source>
        <dbReference type="EMBL" id="GAA5050428.1"/>
    </source>
</evidence>
<dbReference type="InterPro" id="IPR012349">
    <property type="entry name" value="Split_barrel_FMN-bd"/>
</dbReference>
<dbReference type="Pfam" id="PF04075">
    <property type="entry name" value="F420H2_quin_red"/>
    <property type="match status" value="1"/>
</dbReference>
<protein>
    <submittedName>
        <fullName evidence="3">Nitroreductase family deazaflavin-dependent oxidoreductase</fullName>
    </submittedName>
</protein>
<dbReference type="EMBL" id="BAABJM010000002">
    <property type="protein sequence ID" value="GAA5050428.1"/>
    <property type="molecule type" value="Genomic_DNA"/>
</dbReference>
<dbReference type="Gene3D" id="2.30.110.10">
    <property type="entry name" value="Electron Transport, Fmn-binding Protein, Chain A"/>
    <property type="match status" value="1"/>
</dbReference>
<comment type="caution">
    <text evidence="3">The sequence shown here is derived from an EMBL/GenBank/DDBJ whole genome shotgun (WGS) entry which is preliminary data.</text>
</comment>
<evidence type="ECO:0000256" key="2">
    <source>
        <dbReference type="ARBA" id="ARBA00049106"/>
    </source>
</evidence>
<dbReference type="PANTHER" id="PTHR39428:SF1">
    <property type="entry name" value="F420H(2)-DEPENDENT QUINONE REDUCTASE RV1261C"/>
    <property type="match status" value="1"/>
</dbReference>
<reference evidence="4" key="1">
    <citation type="journal article" date="2019" name="Int. J. Syst. Evol. Microbiol.">
        <title>The Global Catalogue of Microorganisms (GCM) 10K type strain sequencing project: providing services to taxonomists for standard genome sequencing and annotation.</title>
        <authorList>
            <consortium name="The Broad Institute Genomics Platform"/>
            <consortium name="The Broad Institute Genome Sequencing Center for Infectious Disease"/>
            <person name="Wu L."/>
            <person name="Ma J."/>
        </authorList>
    </citation>
    <scope>NUCLEOTIDE SEQUENCE [LARGE SCALE GENOMIC DNA]</scope>
    <source>
        <strain evidence="4">JCM 18298</strain>
    </source>
</reference>
<dbReference type="RefSeq" id="WP_345495022.1">
    <property type="nucleotide sequence ID" value="NZ_BAABJM010000002.1"/>
</dbReference>
<accession>A0ABP9K389</accession>
<organism evidence="3 4">
    <name type="scientific">Nocardia callitridis</name>
    <dbReference type="NCBI Taxonomy" id="648753"/>
    <lineage>
        <taxon>Bacteria</taxon>
        <taxon>Bacillati</taxon>
        <taxon>Actinomycetota</taxon>
        <taxon>Actinomycetes</taxon>
        <taxon>Mycobacteriales</taxon>
        <taxon>Nocardiaceae</taxon>
        <taxon>Nocardia</taxon>
    </lineage>
</organism>
<comment type="similarity">
    <text evidence="1">Belongs to the F420H(2)-dependent quinone reductase family.</text>
</comment>